<protein>
    <submittedName>
        <fullName evidence="2">Uncharacterized protein</fullName>
    </submittedName>
</protein>
<proteinExistence type="predicted"/>
<keyword evidence="1" id="KW-0812">Transmembrane</keyword>
<dbReference type="Proteomes" id="UP000190080">
    <property type="component" value="Unassembled WGS sequence"/>
</dbReference>
<sequence length="83" mass="9410">MSKKHSNACGCECAAVGYNYYATGNYEMEKGSCICNFPTLIILILIILQFDKKRSHGSKIDNSILFIIALFFLSCNNPCKKWY</sequence>
<dbReference type="OrthoDB" id="1936713at2"/>
<keyword evidence="1" id="KW-0472">Membrane</keyword>
<gene>
    <name evidence="2" type="ORF">CLORY_44340</name>
</gene>
<feature type="transmembrane region" description="Helical" evidence="1">
    <location>
        <begin position="62"/>
        <end position="79"/>
    </location>
</feature>
<evidence type="ECO:0000313" key="3">
    <source>
        <dbReference type="Proteomes" id="UP000190080"/>
    </source>
</evidence>
<comment type="caution">
    <text evidence="2">The sequence shown here is derived from an EMBL/GenBank/DDBJ whole genome shotgun (WGS) entry which is preliminary data.</text>
</comment>
<evidence type="ECO:0000256" key="1">
    <source>
        <dbReference type="SAM" id="Phobius"/>
    </source>
</evidence>
<dbReference type="RefSeq" id="WP_079428621.1">
    <property type="nucleotide sequence ID" value="NZ_MZGV01000114.1"/>
</dbReference>
<feature type="transmembrane region" description="Helical" evidence="1">
    <location>
        <begin position="33"/>
        <end position="50"/>
    </location>
</feature>
<organism evidence="2 3">
    <name type="scientific">Clostridium oryzae</name>
    <dbReference type="NCBI Taxonomy" id="1450648"/>
    <lineage>
        <taxon>Bacteria</taxon>
        <taxon>Bacillati</taxon>
        <taxon>Bacillota</taxon>
        <taxon>Clostridia</taxon>
        <taxon>Eubacteriales</taxon>
        <taxon>Clostridiaceae</taxon>
        <taxon>Clostridium</taxon>
    </lineage>
</organism>
<evidence type="ECO:0000313" key="2">
    <source>
        <dbReference type="EMBL" id="OPJ55342.1"/>
    </source>
</evidence>
<dbReference type="EMBL" id="MZGV01000114">
    <property type="protein sequence ID" value="OPJ55342.1"/>
    <property type="molecule type" value="Genomic_DNA"/>
</dbReference>
<name>A0A1V4I5U5_9CLOT</name>
<accession>A0A1V4I5U5</accession>
<dbReference type="STRING" id="1450648.CLORY_44340"/>
<keyword evidence="3" id="KW-1185">Reference proteome</keyword>
<keyword evidence="1" id="KW-1133">Transmembrane helix</keyword>
<reference evidence="2 3" key="1">
    <citation type="submission" date="2017-03" db="EMBL/GenBank/DDBJ databases">
        <title>Genome sequence of Clostridium oryzae DSM 28571.</title>
        <authorList>
            <person name="Poehlein A."/>
            <person name="Daniel R."/>
        </authorList>
    </citation>
    <scope>NUCLEOTIDE SEQUENCE [LARGE SCALE GENOMIC DNA]</scope>
    <source>
        <strain evidence="2 3">DSM 28571</strain>
    </source>
</reference>
<dbReference type="AlphaFoldDB" id="A0A1V4I5U5"/>